<evidence type="ECO:0000313" key="2">
    <source>
        <dbReference type="Proteomes" id="UP001239111"/>
    </source>
</evidence>
<sequence length="288" mass="31195">MGLPLIWGFLAGTIITAVSLAVIVPSLFRLRNEGYGIAKGIPTLIIALAGVDNVISITIFGILESIMFSDDELWYQVLHGPIAIIGGVSFGIVWGILARYIPNNQFTTRVTRLILPHSVHIFPQILPLPYLVSLRVLMLLGAGMISMFGSEQINLRATGPVAVVAAAFASSYFWQKEGWEASNNPVATIFKIFWKIFERILFGMAGMQIEIAKFNIGLVSNGVICLLAGILLRIFITVVMSIGSGYNLKEKIFIGLTCMAKGTVQAALGPATLDIVDDSNPESNVLLI</sequence>
<proteinExistence type="predicted"/>
<dbReference type="EMBL" id="CM056742">
    <property type="protein sequence ID" value="KAJ8676201.1"/>
    <property type="molecule type" value="Genomic_DNA"/>
</dbReference>
<dbReference type="Proteomes" id="UP001239111">
    <property type="component" value="Chromosome 2"/>
</dbReference>
<comment type="caution">
    <text evidence="1">The sequence shown here is derived from an EMBL/GenBank/DDBJ whole genome shotgun (WGS) entry which is preliminary data.</text>
</comment>
<organism evidence="1 2">
    <name type="scientific">Eretmocerus hayati</name>
    <dbReference type="NCBI Taxonomy" id="131215"/>
    <lineage>
        <taxon>Eukaryota</taxon>
        <taxon>Metazoa</taxon>
        <taxon>Ecdysozoa</taxon>
        <taxon>Arthropoda</taxon>
        <taxon>Hexapoda</taxon>
        <taxon>Insecta</taxon>
        <taxon>Pterygota</taxon>
        <taxon>Neoptera</taxon>
        <taxon>Endopterygota</taxon>
        <taxon>Hymenoptera</taxon>
        <taxon>Apocrita</taxon>
        <taxon>Proctotrupomorpha</taxon>
        <taxon>Chalcidoidea</taxon>
        <taxon>Aphelinidae</taxon>
        <taxon>Aphelininae</taxon>
        <taxon>Eretmocerus</taxon>
    </lineage>
</organism>
<gene>
    <name evidence="1" type="ORF">QAD02_011987</name>
</gene>
<name>A0ACC2NZG9_9HYME</name>
<accession>A0ACC2NZG9</accession>
<protein>
    <submittedName>
        <fullName evidence="1">Uncharacterized protein</fullName>
    </submittedName>
</protein>
<keyword evidence="2" id="KW-1185">Reference proteome</keyword>
<reference evidence="1" key="1">
    <citation type="submission" date="2023-04" db="EMBL/GenBank/DDBJ databases">
        <title>A chromosome-level genome assembly of the parasitoid wasp Eretmocerus hayati.</title>
        <authorList>
            <person name="Zhong Y."/>
            <person name="Liu S."/>
            <person name="Liu Y."/>
        </authorList>
    </citation>
    <scope>NUCLEOTIDE SEQUENCE</scope>
    <source>
        <strain evidence="1">ZJU_SS_LIU_2023</strain>
    </source>
</reference>
<evidence type="ECO:0000313" key="1">
    <source>
        <dbReference type="EMBL" id="KAJ8676201.1"/>
    </source>
</evidence>